<evidence type="ECO:0000256" key="5">
    <source>
        <dbReference type="ARBA" id="ARBA00022519"/>
    </source>
</evidence>
<dbReference type="InterPro" id="IPR050980">
    <property type="entry name" value="2C_sensor_his_kinase"/>
</dbReference>
<dbReference type="Pfam" id="PF00512">
    <property type="entry name" value="HisKA"/>
    <property type="match status" value="1"/>
</dbReference>
<keyword evidence="8 15" id="KW-0812">Transmembrane</keyword>
<comment type="caution">
    <text evidence="18">The sequence shown here is derived from an EMBL/GenBank/DDBJ whole genome shotgun (WGS) entry which is preliminary data.</text>
</comment>
<evidence type="ECO:0000313" key="18">
    <source>
        <dbReference type="EMBL" id="MBB5535622.1"/>
    </source>
</evidence>
<evidence type="ECO:0000313" key="19">
    <source>
        <dbReference type="Proteomes" id="UP000585507"/>
    </source>
</evidence>
<dbReference type="PRINTS" id="PR00344">
    <property type="entry name" value="BCTRLSENSOR"/>
</dbReference>
<keyword evidence="5" id="KW-0997">Cell inner membrane</keyword>
<evidence type="ECO:0000259" key="17">
    <source>
        <dbReference type="PROSITE" id="PS50885"/>
    </source>
</evidence>
<sequence length="312" mass="33663">MQNGSRRRQVPLSVEAIPGDGKRLQGHLTLSDGSHLTIDVTPRGVMPLAEWLPYVFAAQMALLILCTWFAVRQAVRPLGDLAAAADALDPNKKGSPLSESGPSEVADAARAFNAMRDRIAHYLEERVQILAAISHDLQTPITRMRLRADMAEDTPEKDKLVSDLSEIERLVQDGIAYARSSHGSGEKTSRIDLSSFIDSIAYDYQDTGKAVTVAGIVQGTAVTKPHALRRILTNFIDNAIKFAGAAEISVEGKGEGNTIITVTDRGPGIPDDKLEAAMQPFYRLETSRNRDTGGTGLGLAIAQQLPSRLVAP</sequence>
<evidence type="ECO:0000256" key="13">
    <source>
        <dbReference type="ARBA" id="ARBA00023012"/>
    </source>
</evidence>
<dbReference type="InterPro" id="IPR005467">
    <property type="entry name" value="His_kinase_dom"/>
</dbReference>
<keyword evidence="13" id="KW-0902">Two-component regulatory system</keyword>
<dbReference type="GO" id="GO:0005524">
    <property type="term" value="F:ATP binding"/>
    <property type="evidence" value="ECO:0007669"/>
    <property type="project" value="UniProtKB-KW"/>
</dbReference>
<evidence type="ECO:0000256" key="14">
    <source>
        <dbReference type="ARBA" id="ARBA00023136"/>
    </source>
</evidence>
<dbReference type="AlphaFoldDB" id="A0A7W8X8J6"/>
<reference evidence="18 19" key="1">
    <citation type="submission" date="2020-08" db="EMBL/GenBank/DDBJ databases">
        <title>Genomic Encyclopedia of Type Strains, Phase IV (KMG-V): Genome sequencing to study the core and pangenomes of soil and plant-associated prokaryotes.</title>
        <authorList>
            <person name="Whitman W."/>
        </authorList>
    </citation>
    <scope>NUCLEOTIDE SEQUENCE [LARGE SCALE GENOMIC DNA]</scope>
    <source>
        <strain evidence="18 19">SEMIA 4084</strain>
    </source>
</reference>
<evidence type="ECO:0000256" key="2">
    <source>
        <dbReference type="ARBA" id="ARBA00004429"/>
    </source>
</evidence>
<dbReference type="EC" id="2.7.13.3" evidence="3"/>
<dbReference type="Proteomes" id="UP000585507">
    <property type="component" value="Unassembled WGS sequence"/>
</dbReference>
<keyword evidence="10 18" id="KW-0418">Kinase</keyword>
<dbReference type="SMART" id="SM00387">
    <property type="entry name" value="HATPase_c"/>
    <property type="match status" value="1"/>
</dbReference>
<dbReference type="InterPro" id="IPR036890">
    <property type="entry name" value="HATPase_C_sf"/>
</dbReference>
<keyword evidence="12 15" id="KW-1133">Transmembrane helix</keyword>
<dbReference type="CDD" id="cd00082">
    <property type="entry name" value="HisKA"/>
    <property type="match status" value="1"/>
</dbReference>
<evidence type="ECO:0000256" key="9">
    <source>
        <dbReference type="ARBA" id="ARBA00022741"/>
    </source>
</evidence>
<evidence type="ECO:0000256" key="10">
    <source>
        <dbReference type="ARBA" id="ARBA00022777"/>
    </source>
</evidence>
<dbReference type="InterPro" id="IPR003660">
    <property type="entry name" value="HAMP_dom"/>
</dbReference>
<dbReference type="GO" id="GO:0005886">
    <property type="term" value="C:plasma membrane"/>
    <property type="evidence" value="ECO:0007669"/>
    <property type="project" value="UniProtKB-SubCell"/>
</dbReference>
<dbReference type="Pfam" id="PF00672">
    <property type="entry name" value="HAMP"/>
    <property type="match status" value="1"/>
</dbReference>
<keyword evidence="14 15" id="KW-0472">Membrane</keyword>
<comment type="catalytic activity">
    <reaction evidence="1">
        <text>ATP + protein L-histidine = ADP + protein N-phospho-L-histidine.</text>
        <dbReference type="EC" id="2.7.13.3"/>
    </reaction>
</comment>
<gene>
    <name evidence="18" type="ORF">GGD55_002326</name>
</gene>
<dbReference type="EMBL" id="JACHBK010000005">
    <property type="protein sequence ID" value="MBB5535622.1"/>
    <property type="molecule type" value="Genomic_DNA"/>
</dbReference>
<keyword evidence="19" id="KW-1185">Reference proteome</keyword>
<keyword evidence="4" id="KW-1003">Cell membrane</keyword>
<dbReference type="PANTHER" id="PTHR44936:SF5">
    <property type="entry name" value="SENSOR HISTIDINE KINASE ENVZ"/>
    <property type="match status" value="1"/>
</dbReference>
<evidence type="ECO:0000256" key="3">
    <source>
        <dbReference type="ARBA" id="ARBA00012438"/>
    </source>
</evidence>
<evidence type="ECO:0000259" key="16">
    <source>
        <dbReference type="PROSITE" id="PS50109"/>
    </source>
</evidence>
<dbReference type="InterPro" id="IPR003661">
    <property type="entry name" value="HisK_dim/P_dom"/>
</dbReference>
<evidence type="ECO:0000256" key="15">
    <source>
        <dbReference type="SAM" id="Phobius"/>
    </source>
</evidence>
<keyword evidence="11" id="KW-0067">ATP-binding</keyword>
<evidence type="ECO:0000256" key="4">
    <source>
        <dbReference type="ARBA" id="ARBA00022475"/>
    </source>
</evidence>
<dbReference type="InterPro" id="IPR004358">
    <property type="entry name" value="Sig_transdc_His_kin-like_C"/>
</dbReference>
<accession>A0A7W8X8J6</accession>
<evidence type="ECO:0000256" key="12">
    <source>
        <dbReference type="ARBA" id="ARBA00022989"/>
    </source>
</evidence>
<protein>
    <recommendedName>
        <fullName evidence="3">histidine kinase</fullName>
        <ecNumber evidence="3">2.7.13.3</ecNumber>
    </recommendedName>
</protein>
<dbReference type="InterPro" id="IPR036097">
    <property type="entry name" value="HisK_dim/P_sf"/>
</dbReference>
<name>A0A7W8X8J6_9HYPH</name>
<dbReference type="PROSITE" id="PS50885">
    <property type="entry name" value="HAMP"/>
    <property type="match status" value="1"/>
</dbReference>
<dbReference type="PANTHER" id="PTHR44936">
    <property type="entry name" value="SENSOR PROTEIN CREC"/>
    <property type="match status" value="1"/>
</dbReference>
<dbReference type="Gene3D" id="3.30.565.10">
    <property type="entry name" value="Histidine kinase-like ATPase, C-terminal domain"/>
    <property type="match status" value="1"/>
</dbReference>
<evidence type="ECO:0000256" key="6">
    <source>
        <dbReference type="ARBA" id="ARBA00022553"/>
    </source>
</evidence>
<evidence type="ECO:0000256" key="7">
    <source>
        <dbReference type="ARBA" id="ARBA00022679"/>
    </source>
</evidence>
<dbReference type="GO" id="GO:0000155">
    <property type="term" value="F:phosphorelay sensor kinase activity"/>
    <property type="evidence" value="ECO:0007669"/>
    <property type="project" value="InterPro"/>
</dbReference>
<proteinExistence type="predicted"/>
<feature type="transmembrane region" description="Helical" evidence="15">
    <location>
        <begin position="51"/>
        <end position="71"/>
    </location>
</feature>
<evidence type="ECO:0000256" key="11">
    <source>
        <dbReference type="ARBA" id="ARBA00022840"/>
    </source>
</evidence>
<evidence type="ECO:0000256" key="8">
    <source>
        <dbReference type="ARBA" id="ARBA00022692"/>
    </source>
</evidence>
<feature type="domain" description="HAMP" evidence="17">
    <location>
        <begin position="72"/>
        <end position="124"/>
    </location>
</feature>
<evidence type="ECO:0000256" key="1">
    <source>
        <dbReference type="ARBA" id="ARBA00000085"/>
    </source>
</evidence>
<dbReference type="SUPFAM" id="SSF55874">
    <property type="entry name" value="ATPase domain of HSP90 chaperone/DNA topoisomerase II/histidine kinase"/>
    <property type="match status" value="1"/>
</dbReference>
<dbReference type="SMART" id="SM00304">
    <property type="entry name" value="HAMP"/>
    <property type="match status" value="1"/>
</dbReference>
<keyword evidence="7" id="KW-0808">Transferase</keyword>
<keyword evidence="9" id="KW-0547">Nucleotide-binding</keyword>
<feature type="domain" description="Histidine kinase" evidence="16">
    <location>
        <begin position="132"/>
        <end position="312"/>
    </location>
</feature>
<dbReference type="InterPro" id="IPR003594">
    <property type="entry name" value="HATPase_dom"/>
</dbReference>
<comment type="subcellular location">
    <subcellularLocation>
        <location evidence="2">Cell inner membrane</location>
        <topology evidence="2">Multi-pass membrane protein</topology>
    </subcellularLocation>
</comment>
<dbReference type="PROSITE" id="PS50109">
    <property type="entry name" value="HIS_KIN"/>
    <property type="match status" value="1"/>
</dbReference>
<organism evidence="18 19">
    <name type="scientific">Rhizobium giardinii</name>
    <dbReference type="NCBI Taxonomy" id="56731"/>
    <lineage>
        <taxon>Bacteria</taxon>
        <taxon>Pseudomonadati</taxon>
        <taxon>Pseudomonadota</taxon>
        <taxon>Alphaproteobacteria</taxon>
        <taxon>Hyphomicrobiales</taxon>
        <taxon>Rhizobiaceae</taxon>
        <taxon>Rhizobium/Agrobacterium group</taxon>
        <taxon>Rhizobium</taxon>
    </lineage>
</organism>
<keyword evidence="6" id="KW-0597">Phosphoprotein</keyword>
<dbReference type="Pfam" id="PF02518">
    <property type="entry name" value="HATPase_c"/>
    <property type="match status" value="1"/>
</dbReference>
<dbReference type="SUPFAM" id="SSF47384">
    <property type="entry name" value="Homodimeric domain of signal transducing histidine kinase"/>
    <property type="match status" value="1"/>
</dbReference>
<dbReference type="Gene3D" id="1.10.287.130">
    <property type="match status" value="1"/>
</dbReference>
<dbReference type="SMART" id="SM00388">
    <property type="entry name" value="HisKA"/>
    <property type="match status" value="1"/>
</dbReference>